<comment type="caution">
    <text evidence="1">The sequence shown here is derived from an EMBL/GenBank/DDBJ whole genome shotgun (WGS) entry which is preliminary data.</text>
</comment>
<sequence>MGCSYGVNIGRISEEEKLVSAAERFLELQDIDPSTYDKEINSQALDNYLSDLQLKHAYKSLGINYSFLKDKKSLLYKFYKSLKVGVVGYKAISLVCLGTWLSNINTKKKAEILYENFNRGCNSSFDPLDQENMIDEMIEVTEAIIKFAQFLYPDSNQQLDNYLKQIISGKDLLRQYLVLLICQNEEDEKFTKKQFICAFRDKTIKKLCSSNGFRELLIECSIVQKDINRVQQPILL</sequence>
<protein>
    <submittedName>
        <fullName evidence="1">Uncharacterized protein</fullName>
    </submittedName>
</protein>
<reference evidence="1" key="1">
    <citation type="submission" date="2021-09" db="EMBL/GenBank/DDBJ databases">
        <authorList>
            <consortium name="AG Swart"/>
            <person name="Singh M."/>
            <person name="Singh A."/>
            <person name="Seah K."/>
            <person name="Emmerich C."/>
        </authorList>
    </citation>
    <scope>NUCLEOTIDE SEQUENCE</scope>
    <source>
        <strain evidence="1">ATCC30299</strain>
    </source>
</reference>
<accession>A0AAU9KB83</accession>
<dbReference type="EMBL" id="CAJZBQ010000058">
    <property type="protein sequence ID" value="CAG9334483.1"/>
    <property type="molecule type" value="Genomic_DNA"/>
</dbReference>
<evidence type="ECO:0000313" key="1">
    <source>
        <dbReference type="EMBL" id="CAG9334483.1"/>
    </source>
</evidence>
<evidence type="ECO:0000313" key="2">
    <source>
        <dbReference type="Proteomes" id="UP001162131"/>
    </source>
</evidence>
<name>A0AAU9KB83_9CILI</name>
<dbReference type="AlphaFoldDB" id="A0AAU9KB83"/>
<organism evidence="1 2">
    <name type="scientific">Blepharisma stoltei</name>
    <dbReference type="NCBI Taxonomy" id="1481888"/>
    <lineage>
        <taxon>Eukaryota</taxon>
        <taxon>Sar</taxon>
        <taxon>Alveolata</taxon>
        <taxon>Ciliophora</taxon>
        <taxon>Postciliodesmatophora</taxon>
        <taxon>Heterotrichea</taxon>
        <taxon>Heterotrichida</taxon>
        <taxon>Blepharismidae</taxon>
        <taxon>Blepharisma</taxon>
    </lineage>
</organism>
<keyword evidence="2" id="KW-1185">Reference proteome</keyword>
<dbReference type="Proteomes" id="UP001162131">
    <property type="component" value="Unassembled WGS sequence"/>
</dbReference>
<gene>
    <name evidence="1" type="ORF">BSTOLATCC_MIC61098</name>
</gene>
<proteinExistence type="predicted"/>